<dbReference type="WBParaSite" id="HNAJ_0000471501-mRNA-1">
    <property type="protein sequence ID" value="HNAJ_0000471501-mRNA-1"/>
    <property type="gene ID" value="HNAJ_0000471501"/>
</dbReference>
<proteinExistence type="predicted"/>
<reference evidence="2" key="1">
    <citation type="submission" date="2017-02" db="UniProtKB">
        <authorList>
            <consortium name="WormBaseParasite"/>
        </authorList>
    </citation>
    <scope>IDENTIFICATION</scope>
</reference>
<accession>A0A0R3TCC6</accession>
<dbReference type="STRING" id="102285.A0A0R3TCC6"/>
<dbReference type="AlphaFoldDB" id="A0A0R3TCC6"/>
<dbReference type="Gene3D" id="6.10.250.2180">
    <property type="match status" value="1"/>
</dbReference>
<dbReference type="InterPro" id="IPR014873">
    <property type="entry name" value="VDCC_a1su_IQ"/>
</dbReference>
<evidence type="ECO:0000259" key="1">
    <source>
        <dbReference type="SMART" id="SM01062"/>
    </source>
</evidence>
<dbReference type="Pfam" id="PF08763">
    <property type="entry name" value="Ca_chan_IQ"/>
    <property type="match status" value="1"/>
</dbReference>
<name>A0A0R3TCC6_RODNA</name>
<sequence length="84" mass="9793">LNEELRAVIKKIWKHTSPKLLDQVVPPAGSNDDVTVGKFYATFLIQEWFRRWKLKKAEEHKHLPYGQVGGLDTWKVPVVRLKTL</sequence>
<organism evidence="2">
    <name type="scientific">Rodentolepis nana</name>
    <name type="common">Dwarf tapeworm</name>
    <name type="synonym">Hymenolepis nana</name>
    <dbReference type="NCBI Taxonomy" id="102285"/>
    <lineage>
        <taxon>Eukaryota</taxon>
        <taxon>Metazoa</taxon>
        <taxon>Spiralia</taxon>
        <taxon>Lophotrochozoa</taxon>
        <taxon>Platyhelminthes</taxon>
        <taxon>Cestoda</taxon>
        <taxon>Eucestoda</taxon>
        <taxon>Cyclophyllidea</taxon>
        <taxon>Hymenolepididae</taxon>
        <taxon>Rodentolepis</taxon>
    </lineage>
</organism>
<evidence type="ECO:0000313" key="2">
    <source>
        <dbReference type="WBParaSite" id="HNAJ_0000471501-mRNA-1"/>
    </source>
</evidence>
<dbReference type="SMART" id="SM01062">
    <property type="entry name" value="Ca_chan_IQ"/>
    <property type="match status" value="1"/>
</dbReference>
<protein>
    <submittedName>
        <fullName evidence="2">Ca_chan_IQ domain-containing protein</fullName>
    </submittedName>
</protein>
<feature type="domain" description="Voltage-dependent calcium channel alpha-1 subunit IQ" evidence="1">
    <location>
        <begin position="31"/>
        <end position="65"/>
    </location>
</feature>